<keyword evidence="10" id="KW-1185">Reference proteome</keyword>
<feature type="transmembrane region" description="Helical" evidence="7">
    <location>
        <begin position="142"/>
        <end position="165"/>
    </location>
</feature>
<protein>
    <submittedName>
        <fullName evidence="9">MFS transporter</fullName>
    </submittedName>
</protein>
<dbReference type="GO" id="GO:0022857">
    <property type="term" value="F:transmembrane transporter activity"/>
    <property type="evidence" value="ECO:0007669"/>
    <property type="project" value="InterPro"/>
</dbReference>
<keyword evidence="6 7" id="KW-0472">Membrane</keyword>
<dbReference type="Proteomes" id="UP000185696">
    <property type="component" value="Unassembled WGS sequence"/>
</dbReference>
<reference evidence="9 10" key="1">
    <citation type="submission" date="2016-12" db="EMBL/GenBank/DDBJ databases">
        <title>The draft genome sequence of Actinophytocola xinjiangensis.</title>
        <authorList>
            <person name="Wang W."/>
            <person name="Yuan L."/>
        </authorList>
    </citation>
    <scope>NUCLEOTIDE SEQUENCE [LARGE SCALE GENOMIC DNA]</scope>
    <source>
        <strain evidence="9 10">CGMCC 4.4663</strain>
    </source>
</reference>
<feature type="transmembrane region" description="Helical" evidence="7">
    <location>
        <begin position="362"/>
        <end position="388"/>
    </location>
</feature>
<feature type="transmembrane region" description="Helical" evidence="7">
    <location>
        <begin position="85"/>
        <end position="103"/>
    </location>
</feature>
<evidence type="ECO:0000259" key="8">
    <source>
        <dbReference type="PROSITE" id="PS50850"/>
    </source>
</evidence>
<dbReference type="PROSITE" id="PS50850">
    <property type="entry name" value="MFS"/>
    <property type="match status" value="1"/>
</dbReference>
<dbReference type="AlphaFoldDB" id="A0A7Z1AYW9"/>
<dbReference type="InterPro" id="IPR020846">
    <property type="entry name" value="MFS_dom"/>
</dbReference>
<comment type="caution">
    <text evidence="9">The sequence shown here is derived from an EMBL/GenBank/DDBJ whole genome shotgun (WGS) entry which is preliminary data.</text>
</comment>
<feature type="transmembrane region" description="Helical" evidence="7">
    <location>
        <begin position="115"/>
        <end position="135"/>
    </location>
</feature>
<comment type="subcellular location">
    <subcellularLocation>
        <location evidence="1">Cell membrane</location>
        <topology evidence="1">Multi-pass membrane protein</topology>
    </subcellularLocation>
</comment>
<evidence type="ECO:0000256" key="6">
    <source>
        <dbReference type="ARBA" id="ARBA00023136"/>
    </source>
</evidence>
<dbReference type="RefSeq" id="WP_075133269.1">
    <property type="nucleotide sequence ID" value="NZ_MSIF01000005.1"/>
</dbReference>
<dbReference type="PRINTS" id="PR01036">
    <property type="entry name" value="TCRTETB"/>
</dbReference>
<sequence>MTTRSGEEAALAGRREWIGLAVLALPALLASLELTVTNLALPSIAGDLLASGTQLLWTVDLYAFLLAGSLIMMGAWGDRIGRRRVLLVGSAGYGAASLLAAYATSIEMLITARGLMGIAGATLMPSTLALATALFPHPRQRATAIAVIVASVSAGTAIGPLVGGWLLDRFWWGSAFLLAVPVMAVLLVLVPVLVPRDRGTGRGRLDVLSALLSLAAVLPVVFGIKRVAADGLSWTAVLAVAVGVAAAVVFAVRQRRLPEPFVDLGLFRDRTFATAGATLALGIFVLWGSNYAIAQYLQQVAELSPLRAGLWTAPSAFGVIAGSTLAPRLARRFRPTSVIGAGLVLSAAGYATLTQVGGAHGLAVLVTGAVIVSAGLGPMMALSTDLMISSAPPARTGAAAAIASTTPQLGGAFGIAVLGSVIAATYRAVVEGTAPAGTPATTLTAFEESLGATARLPDAAALLTPARDAFTTGFQVAAGVSVLVTAAVATAVILLGRRGRRVA</sequence>
<feature type="transmembrane region" description="Helical" evidence="7">
    <location>
        <begin position="409"/>
        <end position="429"/>
    </location>
</feature>
<dbReference type="CDD" id="cd17321">
    <property type="entry name" value="MFS_MMR_MDR_like"/>
    <property type="match status" value="1"/>
</dbReference>
<evidence type="ECO:0000256" key="2">
    <source>
        <dbReference type="ARBA" id="ARBA00022448"/>
    </source>
</evidence>
<dbReference type="SUPFAM" id="SSF103473">
    <property type="entry name" value="MFS general substrate transporter"/>
    <property type="match status" value="1"/>
</dbReference>
<dbReference type="PANTHER" id="PTHR42718">
    <property type="entry name" value="MAJOR FACILITATOR SUPERFAMILY MULTIDRUG TRANSPORTER MFSC"/>
    <property type="match status" value="1"/>
</dbReference>
<keyword evidence="5 7" id="KW-1133">Transmembrane helix</keyword>
<dbReference type="OrthoDB" id="4172724at2"/>
<dbReference type="EMBL" id="MSIF01000005">
    <property type="protein sequence ID" value="OLF11107.1"/>
    <property type="molecule type" value="Genomic_DNA"/>
</dbReference>
<dbReference type="Gene3D" id="1.20.1720.10">
    <property type="entry name" value="Multidrug resistance protein D"/>
    <property type="match status" value="1"/>
</dbReference>
<evidence type="ECO:0000256" key="5">
    <source>
        <dbReference type="ARBA" id="ARBA00022989"/>
    </source>
</evidence>
<name>A0A7Z1AYW9_9PSEU</name>
<dbReference type="Gene3D" id="1.20.1250.20">
    <property type="entry name" value="MFS general substrate transporter like domains"/>
    <property type="match status" value="1"/>
</dbReference>
<feature type="transmembrane region" description="Helical" evidence="7">
    <location>
        <begin position="338"/>
        <end position="356"/>
    </location>
</feature>
<feature type="transmembrane region" description="Helical" evidence="7">
    <location>
        <begin position="20"/>
        <end position="41"/>
    </location>
</feature>
<feature type="transmembrane region" description="Helical" evidence="7">
    <location>
        <begin position="171"/>
        <end position="193"/>
    </location>
</feature>
<dbReference type="GO" id="GO:0005886">
    <property type="term" value="C:plasma membrane"/>
    <property type="evidence" value="ECO:0007669"/>
    <property type="project" value="UniProtKB-SubCell"/>
</dbReference>
<organism evidence="9 10">
    <name type="scientific">Actinophytocola xinjiangensis</name>
    <dbReference type="NCBI Taxonomy" id="485602"/>
    <lineage>
        <taxon>Bacteria</taxon>
        <taxon>Bacillati</taxon>
        <taxon>Actinomycetota</taxon>
        <taxon>Actinomycetes</taxon>
        <taxon>Pseudonocardiales</taxon>
        <taxon>Pseudonocardiaceae</taxon>
    </lineage>
</organism>
<dbReference type="PANTHER" id="PTHR42718:SF47">
    <property type="entry name" value="METHYL VIOLOGEN RESISTANCE PROTEIN SMVA"/>
    <property type="match status" value="1"/>
</dbReference>
<evidence type="ECO:0000313" key="9">
    <source>
        <dbReference type="EMBL" id="OLF11107.1"/>
    </source>
</evidence>
<keyword evidence="3" id="KW-1003">Cell membrane</keyword>
<evidence type="ECO:0000256" key="3">
    <source>
        <dbReference type="ARBA" id="ARBA00022475"/>
    </source>
</evidence>
<dbReference type="InterPro" id="IPR011701">
    <property type="entry name" value="MFS"/>
</dbReference>
<evidence type="ECO:0000313" key="10">
    <source>
        <dbReference type="Proteomes" id="UP000185696"/>
    </source>
</evidence>
<feature type="transmembrane region" description="Helical" evidence="7">
    <location>
        <begin position="231"/>
        <end position="252"/>
    </location>
</feature>
<feature type="transmembrane region" description="Helical" evidence="7">
    <location>
        <begin position="61"/>
        <end position="78"/>
    </location>
</feature>
<feature type="transmembrane region" description="Helical" evidence="7">
    <location>
        <begin position="205"/>
        <end position="225"/>
    </location>
</feature>
<feature type="domain" description="Major facilitator superfamily (MFS) profile" evidence="8">
    <location>
        <begin position="19"/>
        <end position="499"/>
    </location>
</feature>
<evidence type="ECO:0000256" key="7">
    <source>
        <dbReference type="SAM" id="Phobius"/>
    </source>
</evidence>
<accession>A0A7Z1AYW9</accession>
<keyword evidence="4 7" id="KW-0812">Transmembrane</keyword>
<feature type="transmembrane region" description="Helical" evidence="7">
    <location>
        <begin position="474"/>
        <end position="495"/>
    </location>
</feature>
<dbReference type="InterPro" id="IPR036259">
    <property type="entry name" value="MFS_trans_sf"/>
</dbReference>
<dbReference type="Pfam" id="PF07690">
    <property type="entry name" value="MFS_1"/>
    <property type="match status" value="1"/>
</dbReference>
<proteinExistence type="predicted"/>
<keyword evidence="2" id="KW-0813">Transport</keyword>
<gene>
    <name evidence="9" type="ORF">BLA60_14005</name>
</gene>
<evidence type="ECO:0000256" key="4">
    <source>
        <dbReference type="ARBA" id="ARBA00022692"/>
    </source>
</evidence>
<evidence type="ECO:0000256" key="1">
    <source>
        <dbReference type="ARBA" id="ARBA00004651"/>
    </source>
</evidence>
<feature type="transmembrane region" description="Helical" evidence="7">
    <location>
        <begin position="306"/>
        <end position="326"/>
    </location>
</feature>
<feature type="transmembrane region" description="Helical" evidence="7">
    <location>
        <begin position="272"/>
        <end position="294"/>
    </location>
</feature>